<feature type="transmembrane region" description="Helical" evidence="3">
    <location>
        <begin position="260"/>
        <end position="278"/>
    </location>
</feature>
<keyword evidence="3" id="KW-0472">Membrane</keyword>
<dbReference type="InterPro" id="IPR000620">
    <property type="entry name" value="EamA_dom"/>
</dbReference>
<feature type="transmembrane region" description="Helical" evidence="3">
    <location>
        <begin position="62"/>
        <end position="80"/>
    </location>
</feature>
<feature type="transmembrane region" description="Helical" evidence="3">
    <location>
        <begin position="205"/>
        <end position="225"/>
    </location>
</feature>
<name>A0A810QG15_9FIRM</name>
<dbReference type="RefSeq" id="WP_187030667.1">
    <property type="nucleotide sequence ID" value="NZ_AP023420.1"/>
</dbReference>
<dbReference type="Pfam" id="PF00892">
    <property type="entry name" value="EamA"/>
    <property type="match status" value="2"/>
</dbReference>
<organism evidence="5 6">
    <name type="scientific">Pusillibacter faecalis</name>
    <dbReference type="NCBI Taxonomy" id="2714358"/>
    <lineage>
        <taxon>Bacteria</taxon>
        <taxon>Bacillati</taxon>
        <taxon>Bacillota</taxon>
        <taxon>Clostridia</taxon>
        <taxon>Eubacteriales</taxon>
        <taxon>Oscillospiraceae</taxon>
        <taxon>Pusillibacter</taxon>
    </lineage>
</organism>
<dbReference type="EMBL" id="AP023420">
    <property type="protein sequence ID" value="BCK85495.1"/>
    <property type="molecule type" value="Genomic_DNA"/>
</dbReference>
<keyword evidence="6" id="KW-1185">Reference proteome</keyword>
<feature type="transmembrane region" description="Helical" evidence="3">
    <location>
        <begin position="232"/>
        <end position="254"/>
    </location>
</feature>
<evidence type="ECO:0000256" key="2">
    <source>
        <dbReference type="SAM" id="MobiDB-lite"/>
    </source>
</evidence>
<dbReference type="PANTHER" id="PTHR22911:SF76">
    <property type="entry name" value="EAMA DOMAIN-CONTAINING PROTEIN"/>
    <property type="match status" value="1"/>
</dbReference>
<feature type="transmembrane region" description="Helical" evidence="3">
    <location>
        <begin position="117"/>
        <end position="135"/>
    </location>
</feature>
<comment type="similarity">
    <text evidence="1">Belongs to the EamA transporter family.</text>
</comment>
<evidence type="ECO:0000313" key="6">
    <source>
        <dbReference type="Proteomes" id="UP000679848"/>
    </source>
</evidence>
<feature type="domain" description="EamA" evidence="4">
    <location>
        <begin position="4"/>
        <end position="133"/>
    </location>
</feature>
<feature type="transmembrane region" description="Helical" evidence="3">
    <location>
        <begin position="30"/>
        <end position="50"/>
    </location>
</feature>
<dbReference type="Proteomes" id="UP000679848">
    <property type="component" value="Chromosome"/>
</dbReference>
<evidence type="ECO:0000256" key="1">
    <source>
        <dbReference type="ARBA" id="ARBA00007362"/>
    </source>
</evidence>
<dbReference type="AlphaFoldDB" id="A0A810QG15"/>
<dbReference type="InterPro" id="IPR037185">
    <property type="entry name" value="EmrE-like"/>
</dbReference>
<feature type="transmembrane region" description="Helical" evidence="3">
    <location>
        <begin position="178"/>
        <end position="199"/>
    </location>
</feature>
<reference evidence="5" key="1">
    <citation type="submission" date="2020-09" db="EMBL/GenBank/DDBJ databases">
        <title>New species isolated from human feces.</title>
        <authorList>
            <person name="Kitahara M."/>
            <person name="Shigeno Y."/>
            <person name="Shime M."/>
            <person name="Matsumoto Y."/>
            <person name="Nakamura S."/>
            <person name="Motooka D."/>
            <person name="Fukuoka S."/>
            <person name="Nishikawa H."/>
            <person name="Benno Y."/>
        </authorList>
    </citation>
    <scope>NUCLEOTIDE SEQUENCE</scope>
    <source>
        <strain evidence="5">MM59</strain>
    </source>
</reference>
<feature type="transmembrane region" description="Helical" evidence="3">
    <location>
        <begin position="147"/>
        <end position="166"/>
    </location>
</feature>
<protein>
    <submittedName>
        <fullName evidence="5">Membrane protein</fullName>
    </submittedName>
</protein>
<keyword evidence="3" id="KW-0812">Transmembrane</keyword>
<gene>
    <name evidence="5" type="ORF">MM59RIKEN_28140</name>
</gene>
<evidence type="ECO:0000259" key="4">
    <source>
        <dbReference type="Pfam" id="PF00892"/>
    </source>
</evidence>
<sequence>MKRLIVLLGVMAVSLSPVFVRLSTAPSMVLVLYRVAFATLILTPYVLLRCRAELRGMKRRELLLCMCSGIFLGLHFSAYFESLQHTSIAVAAVLVNTEAIFVTLGSVAFLKSRLQGKAWAAVLITFAGSVIVALADLSGGGSLKGNLLALVGAIMGAAYTLVGTVCRRGGISTTMYTYFLYMAAALTVLVLSLFSGLSLTGYEPVNLLTTLGMAVFCTLMGHSVYSWGLKYLPASFIATAKLVEPVFAAVWGLILFRERPALLVVAGGAVVILGIALYSKIAGEEQTEQPAQNVMETPNEEVAGGETRGK</sequence>
<evidence type="ECO:0000256" key="3">
    <source>
        <dbReference type="SAM" id="Phobius"/>
    </source>
</evidence>
<feature type="domain" description="EamA" evidence="4">
    <location>
        <begin position="144"/>
        <end position="278"/>
    </location>
</feature>
<dbReference type="SUPFAM" id="SSF103481">
    <property type="entry name" value="Multidrug resistance efflux transporter EmrE"/>
    <property type="match status" value="2"/>
</dbReference>
<dbReference type="KEGG" id="pfaa:MM59RIKEN_28140"/>
<dbReference type="PANTHER" id="PTHR22911">
    <property type="entry name" value="ACYL-MALONYL CONDENSING ENZYME-RELATED"/>
    <property type="match status" value="1"/>
</dbReference>
<accession>A0A810QG15</accession>
<evidence type="ECO:0000313" key="5">
    <source>
        <dbReference type="EMBL" id="BCK85495.1"/>
    </source>
</evidence>
<feature type="region of interest" description="Disordered" evidence="2">
    <location>
        <begin position="287"/>
        <end position="310"/>
    </location>
</feature>
<dbReference type="GO" id="GO:0016020">
    <property type="term" value="C:membrane"/>
    <property type="evidence" value="ECO:0007669"/>
    <property type="project" value="InterPro"/>
</dbReference>
<feature type="transmembrane region" description="Helical" evidence="3">
    <location>
        <begin position="86"/>
        <end position="110"/>
    </location>
</feature>
<keyword evidence="3" id="KW-1133">Transmembrane helix</keyword>
<proteinExistence type="inferred from homology"/>